<geneLocation type="plasmid" evidence="2 3">
    <name>pFA7</name>
</geneLocation>
<sequence>MRRIGILFLFLCFGLIANAQTETYVGDVVNCNGSSRIEVSPDLFFSYTTSSQPFLIIARPGNTLDFEKFKQEVDKVEDGPQKVFDTSEVPSLVVLTEEDFLPGNSSKNVTVIDNRSSLEKKSYYKVIPHLYEDPKVILTVNPCELRFDLQISKRENGYQNFIVHGGDKSSWSLKNGGEQIAQAEGTNTLIVPIDPLSDKFKGSLKLDVVFSYSITDGVLNSGTAEICFEADIPESQYQAELKDWSVIRKTRQVSNVINHGINHYGKVFPKPLKGQLNDISNQFGQESNCNKPGLIELDPNAVGGTEIRPFYVVAKPGNKISSKNINGDSDEITVSTEHYNLDYIVIPLPERYEKDEFHIKIIPPFFVSPKLRGDISSCKINLGFGYDKLNLPNQERNVDVRVNKISWTVTEGGKARASKTGASATSLELDMHQPDDPYKNDILINVECEYSPGFGTNAYICYQATIRRRDYLPLTQNNNQPGHDCDKIVKAPLGKFPYDPDNPYYSYKLTSNFWQSQKQYALNKTRENTTGTEKIKRGGLFSSEMIDHQTLEAFHPENWIIASELTGVDIYGQGTESVDALGVPSSVKFSDKNERLVIAEAVNAKERESCFVDFEVDGLPDNDSKTVYTTGLLADTVSVPVYIANNNILIVDKSAKVLQNQDRAWYAHVRPKERGTEEKWLQVNPYCSSNFSGTDGGASGSKELIYLESGFGTDQIGIWEGRLYWREPIALSEKKVLTTKQAHSGNSSLAYRPDHEETSPKVRLRGVRLEHNPTKKYMLAGWFKLGPEGRPQNLPGHLPKINLQVKYKGDNNIHTLYHNGNLESYLDGGPINGWYPFEWRDITFSGGEVESLTVVFGSTVTQKAGTDTENNKLSIFVDDVRFHPQEAQMKTYVYEKETHRLSAILDENNYATFYRYDPEGKLFLLQKETAEGVMTLQESVNHIPAQQ</sequence>
<evidence type="ECO:0000256" key="1">
    <source>
        <dbReference type="SAM" id="SignalP"/>
    </source>
</evidence>
<name>A0AAU9DEM5_9BACT</name>
<dbReference type="Proteomes" id="UP001348817">
    <property type="component" value="Plasmid pFA7"/>
</dbReference>
<organism evidence="2 3">
    <name type="scientific">Fulvitalea axinellae</name>
    <dbReference type="NCBI Taxonomy" id="1182444"/>
    <lineage>
        <taxon>Bacteria</taxon>
        <taxon>Pseudomonadati</taxon>
        <taxon>Bacteroidota</taxon>
        <taxon>Cytophagia</taxon>
        <taxon>Cytophagales</taxon>
        <taxon>Persicobacteraceae</taxon>
        <taxon>Fulvitalea</taxon>
    </lineage>
</organism>
<evidence type="ECO:0000313" key="2">
    <source>
        <dbReference type="EMBL" id="BDD12889.1"/>
    </source>
</evidence>
<keyword evidence="2" id="KW-0614">Plasmid</keyword>
<dbReference type="AlphaFoldDB" id="A0AAU9DEM5"/>
<gene>
    <name evidence="2" type="ORF">FUAX_53210</name>
</gene>
<accession>A0AAU9DEM5</accession>
<evidence type="ECO:0000313" key="3">
    <source>
        <dbReference type="Proteomes" id="UP001348817"/>
    </source>
</evidence>
<evidence type="ECO:0008006" key="4">
    <source>
        <dbReference type="Google" id="ProtNLM"/>
    </source>
</evidence>
<dbReference type="EMBL" id="AP025321">
    <property type="protein sequence ID" value="BDD12889.1"/>
    <property type="molecule type" value="Genomic_DNA"/>
</dbReference>
<dbReference type="KEGG" id="fax:FUAX_53210"/>
<protein>
    <recommendedName>
        <fullName evidence="4">YD repeat-containing protein</fullName>
    </recommendedName>
</protein>
<feature type="signal peptide" evidence="1">
    <location>
        <begin position="1"/>
        <end position="19"/>
    </location>
</feature>
<keyword evidence="1" id="KW-0732">Signal</keyword>
<reference evidence="2 3" key="1">
    <citation type="submission" date="2021-12" db="EMBL/GenBank/DDBJ databases">
        <title>Genome sequencing of bacteria with rrn-lacking chromosome and rrn-plasmid.</title>
        <authorList>
            <person name="Anda M."/>
            <person name="Iwasaki W."/>
        </authorList>
    </citation>
    <scope>NUCLEOTIDE SEQUENCE [LARGE SCALE GENOMIC DNA]</scope>
    <source>
        <strain evidence="2 3">DSM 100852</strain>
        <plasmid evidence="2 3">pFA7</plasmid>
    </source>
</reference>
<feature type="chain" id="PRO_5043863193" description="YD repeat-containing protein" evidence="1">
    <location>
        <begin position="20"/>
        <end position="947"/>
    </location>
</feature>
<keyword evidence="3" id="KW-1185">Reference proteome</keyword>
<dbReference type="Gene3D" id="2.60.120.260">
    <property type="entry name" value="Galactose-binding domain-like"/>
    <property type="match status" value="1"/>
</dbReference>
<dbReference type="RefSeq" id="WP_338396079.1">
    <property type="nucleotide sequence ID" value="NZ_AP025321.1"/>
</dbReference>
<proteinExistence type="predicted"/>